<accession>A0ABQ4LWM9</accession>
<reference evidence="1 2" key="1">
    <citation type="submission" date="2021-03" db="EMBL/GenBank/DDBJ databases">
        <title>Antimicrobial resistance genes in bacteria isolated from Japanese honey, and their potential for conferring macrolide and lincosamide resistance in the American foulbrood pathogen Paenibacillus larvae.</title>
        <authorList>
            <person name="Okamoto M."/>
            <person name="Kumagai M."/>
            <person name="Kanamori H."/>
            <person name="Takamatsu D."/>
        </authorList>
    </citation>
    <scope>NUCLEOTIDE SEQUENCE [LARGE SCALE GENOMIC DNA]</scope>
    <source>
        <strain evidence="1 2">J21TS3</strain>
    </source>
</reference>
<evidence type="ECO:0000313" key="1">
    <source>
        <dbReference type="EMBL" id="GIO67604.1"/>
    </source>
</evidence>
<sequence>MMKNKKVIPFPVNKPKKVTFKSQEQITNENRMRREAILKGFSKNNHHR</sequence>
<dbReference type="EMBL" id="BORW01000010">
    <property type="protein sequence ID" value="GIO67604.1"/>
    <property type="molecule type" value="Genomic_DNA"/>
</dbReference>
<proteinExistence type="predicted"/>
<keyword evidence="2" id="KW-1185">Reference proteome</keyword>
<protein>
    <submittedName>
        <fullName evidence="1">Uncharacterized protein</fullName>
    </submittedName>
</protein>
<organism evidence="1 2">
    <name type="scientific">Paenibacillus cookii</name>
    <dbReference type="NCBI Taxonomy" id="157839"/>
    <lineage>
        <taxon>Bacteria</taxon>
        <taxon>Bacillati</taxon>
        <taxon>Bacillota</taxon>
        <taxon>Bacilli</taxon>
        <taxon>Bacillales</taxon>
        <taxon>Paenibacillaceae</taxon>
        <taxon>Paenibacillus</taxon>
    </lineage>
</organism>
<comment type="caution">
    <text evidence="1">The sequence shown here is derived from an EMBL/GenBank/DDBJ whole genome shotgun (WGS) entry which is preliminary data.</text>
</comment>
<name>A0ABQ4LWM9_9BACL</name>
<gene>
    <name evidence="1" type="ORF">J21TS3_24250</name>
</gene>
<evidence type="ECO:0000313" key="2">
    <source>
        <dbReference type="Proteomes" id="UP000680638"/>
    </source>
</evidence>
<dbReference type="Proteomes" id="UP000680638">
    <property type="component" value="Unassembled WGS sequence"/>
</dbReference>